<dbReference type="SUPFAM" id="SSF51735">
    <property type="entry name" value="NAD(P)-binding Rossmann-fold domains"/>
    <property type="match status" value="1"/>
</dbReference>
<dbReference type="Gene3D" id="3.40.50.720">
    <property type="entry name" value="NAD(P)-binding Rossmann-like Domain"/>
    <property type="match status" value="1"/>
</dbReference>
<evidence type="ECO:0000313" key="2">
    <source>
        <dbReference type="EMBL" id="GCE36676.1"/>
    </source>
</evidence>
<organism evidence="2 3">
    <name type="scientific">Rhodococcus wratislaviensis</name>
    <name type="common">Tsukamurella wratislaviensis</name>
    <dbReference type="NCBI Taxonomy" id="44752"/>
    <lineage>
        <taxon>Bacteria</taxon>
        <taxon>Bacillati</taxon>
        <taxon>Actinomycetota</taxon>
        <taxon>Actinomycetes</taxon>
        <taxon>Mycobacteriales</taxon>
        <taxon>Nocardiaceae</taxon>
        <taxon>Rhodococcus</taxon>
    </lineage>
</organism>
<comment type="caution">
    <text evidence="2">The sequence shown here is derived from an EMBL/GenBank/DDBJ whole genome shotgun (WGS) entry which is preliminary data.</text>
</comment>
<dbReference type="AlphaFoldDB" id="A0A402BZA8"/>
<protein>
    <recommendedName>
        <fullName evidence="1">NmrA-like domain-containing protein</fullName>
    </recommendedName>
</protein>
<evidence type="ECO:0000259" key="1">
    <source>
        <dbReference type="Pfam" id="PF05368"/>
    </source>
</evidence>
<dbReference type="Proteomes" id="UP000287519">
    <property type="component" value="Unassembled WGS sequence"/>
</dbReference>
<proteinExistence type="predicted"/>
<dbReference type="PANTHER" id="PTHR43162">
    <property type="match status" value="1"/>
</dbReference>
<dbReference type="OrthoDB" id="4457504at2"/>
<evidence type="ECO:0000313" key="3">
    <source>
        <dbReference type="Proteomes" id="UP000287519"/>
    </source>
</evidence>
<keyword evidence="3" id="KW-1185">Reference proteome</keyword>
<feature type="domain" description="NmrA-like" evidence="1">
    <location>
        <begin position="11"/>
        <end position="250"/>
    </location>
</feature>
<sequence>MTESLSRGAGIAVVGAAGKTGAAVVAALDGLADVRRVVHTARRSGDFAVDLETGEGLDEALSGCRAVYFIAPNVHPDEPALVRRALMAAADAGVGHVVYHSVAWPYTPAMPHHVDKARCEDELRTFGGLRWTVLQPCAYAENFAAVLDGTATAVELPYSPDATFSFVRLADVAEVAARVLMEGADVHHGATYELGGPEALSVRELCDRVAGPVSVKQVSVDEWISRHGQSLSDDGRARLSAMFEFYDRHGFTAGNAVFESLLGRPPM</sequence>
<dbReference type="InterPro" id="IPR036291">
    <property type="entry name" value="NAD(P)-bd_dom_sf"/>
</dbReference>
<dbReference type="Pfam" id="PF05368">
    <property type="entry name" value="NmrA"/>
    <property type="match status" value="1"/>
</dbReference>
<reference evidence="2 3" key="1">
    <citation type="submission" date="2018-11" db="EMBL/GenBank/DDBJ databases">
        <title>Microbial catabolism of amino acid.</title>
        <authorList>
            <person name="Hibi M."/>
            <person name="Ogawa J."/>
        </authorList>
    </citation>
    <scope>NUCLEOTIDE SEQUENCE [LARGE SCALE GENOMIC DNA]</scope>
    <source>
        <strain evidence="2 3">C31-06</strain>
    </source>
</reference>
<dbReference type="RefSeq" id="WP_124389559.1">
    <property type="nucleotide sequence ID" value="NZ_BHYM01000003.1"/>
</dbReference>
<dbReference type="Gene3D" id="3.90.25.10">
    <property type="entry name" value="UDP-galactose 4-epimerase, domain 1"/>
    <property type="match status" value="1"/>
</dbReference>
<dbReference type="PANTHER" id="PTHR43162:SF1">
    <property type="entry name" value="PRESTALK A DIFFERENTIATION PROTEIN A"/>
    <property type="match status" value="1"/>
</dbReference>
<dbReference type="InterPro" id="IPR008030">
    <property type="entry name" value="NmrA-like"/>
</dbReference>
<gene>
    <name evidence="2" type="ORF">Rhow_003280</name>
</gene>
<dbReference type="EMBL" id="BHYM01000003">
    <property type="protein sequence ID" value="GCE36676.1"/>
    <property type="molecule type" value="Genomic_DNA"/>
</dbReference>
<accession>A0A402BZA8</accession>
<dbReference type="InterPro" id="IPR051604">
    <property type="entry name" value="Ergot_Alk_Oxidoreductase"/>
</dbReference>
<name>A0A402BZA8_RHOWR</name>